<accession>A0A9D9I0C8</accession>
<proteinExistence type="predicted"/>
<dbReference type="Proteomes" id="UP000823618">
    <property type="component" value="Unassembled WGS sequence"/>
</dbReference>
<dbReference type="Gene3D" id="2.60.40.1080">
    <property type="match status" value="2"/>
</dbReference>
<dbReference type="InterPro" id="IPR008964">
    <property type="entry name" value="Invasin/intimin_cell_adhesion"/>
</dbReference>
<gene>
    <name evidence="2" type="ORF">IAC13_05295</name>
</gene>
<evidence type="ECO:0000256" key="1">
    <source>
        <dbReference type="SAM" id="SignalP"/>
    </source>
</evidence>
<keyword evidence="1" id="KW-0732">Signal</keyword>
<sequence>MRTTKKLMAAAFISAMMLSVASNSTITAHAATATPKITVSKKYVLVGKTKKLYIKNKVKGATYSFTSSNKKIATVNKKTGVIKGVSVGNCQVKLTATVGKKTYTSTVKIIVKEHASSIRFSMDSDELILEEIGENVYTVSTLMATESGGQCTDRSFYIIPEETNTAGATIDTMGQISVEKPGSFQVIAVACDTAKTFQKGKYLAQSEPLQVTVPATLSSSMKSVNQIQLTTNSSLSSYEKSDFIVTDSQTGQTLKISDVAIKEDGKSAVITMANTFSKNAKYDVTLLDGSFTSSFVANYGSIAKIVANDAQTIAPSVATALDYTIYDENGIDITKLYSPSSAGFTFDFEPKSTTLDEYGRITLNSKNAYAFYTITYTYLDASNKPQKITSNTGRVTATASNLKAIKEYSISSNSNPDYTSPVHTLPVGETGQRLYCLFQNSVNGTIDTAKTNISNLTYTSNNTSICGIDRTTGLLYPYKEGNVTITISDGIFSDTVTLTIGEARQLNSLVADHSSITLSNTGTLSNSETVHFELRDQYGQPFKFASSTTTYPTIRLLSGSENLVTANGSYVTKTARTISTNASNGSFDLTFAGRGIGTCSIEVSCAGKTSIINLTVTTPGVVATYKPELSRTTLDPNVQGNNVALLKVYAVDANGIKINQITDGYYSIASVDGTIIVPNQLISNVNGETIDATRLKLSDGTYQLTVTSGPITESITFHVKASDALINLVPNTITSSTVSTTDDVATKIMDCFSFYLNGNSTAITPSTMITGSNPLVSNVKVSFTSYDSRYFDSGQDITIGSRDFKKNYVGYTASLRITKISFTYLGQTFTFNPDKDITLRVS</sequence>
<evidence type="ECO:0000313" key="2">
    <source>
        <dbReference type="EMBL" id="MBO8463330.1"/>
    </source>
</evidence>
<dbReference type="SUPFAM" id="SSF49373">
    <property type="entry name" value="Invasin/intimin cell-adhesion fragments"/>
    <property type="match status" value="1"/>
</dbReference>
<dbReference type="AlphaFoldDB" id="A0A9D9I0C8"/>
<name>A0A9D9I0C8_9FIRM</name>
<protein>
    <recommendedName>
        <fullName evidence="4">BIG2 domain-containing protein</fullName>
    </recommendedName>
</protein>
<comment type="caution">
    <text evidence="2">The sequence shown here is derived from an EMBL/GenBank/DDBJ whole genome shotgun (WGS) entry which is preliminary data.</text>
</comment>
<organism evidence="2 3">
    <name type="scientific">Candidatus Scybalomonas excrementavium</name>
    <dbReference type="NCBI Taxonomy" id="2840943"/>
    <lineage>
        <taxon>Bacteria</taxon>
        <taxon>Bacillati</taxon>
        <taxon>Bacillota</taxon>
        <taxon>Clostridia</taxon>
        <taxon>Lachnospirales</taxon>
        <taxon>Lachnospiraceae</taxon>
        <taxon>Lachnospiraceae incertae sedis</taxon>
        <taxon>Candidatus Scybalomonas</taxon>
    </lineage>
</organism>
<reference evidence="2" key="2">
    <citation type="journal article" date="2021" name="PeerJ">
        <title>Extensive microbial diversity within the chicken gut microbiome revealed by metagenomics and culture.</title>
        <authorList>
            <person name="Gilroy R."/>
            <person name="Ravi A."/>
            <person name="Getino M."/>
            <person name="Pursley I."/>
            <person name="Horton D.L."/>
            <person name="Alikhan N.F."/>
            <person name="Baker D."/>
            <person name="Gharbi K."/>
            <person name="Hall N."/>
            <person name="Watson M."/>
            <person name="Adriaenssens E.M."/>
            <person name="Foster-Nyarko E."/>
            <person name="Jarju S."/>
            <person name="Secka A."/>
            <person name="Antonio M."/>
            <person name="Oren A."/>
            <person name="Chaudhuri R.R."/>
            <person name="La Ragione R."/>
            <person name="Hildebrand F."/>
            <person name="Pallen M.J."/>
        </authorList>
    </citation>
    <scope>NUCLEOTIDE SEQUENCE</scope>
    <source>
        <strain evidence="2">E3-2379</strain>
    </source>
</reference>
<feature type="chain" id="PRO_5038694923" description="BIG2 domain-containing protein" evidence="1">
    <location>
        <begin position="31"/>
        <end position="842"/>
    </location>
</feature>
<evidence type="ECO:0008006" key="4">
    <source>
        <dbReference type="Google" id="ProtNLM"/>
    </source>
</evidence>
<feature type="signal peptide" evidence="1">
    <location>
        <begin position="1"/>
        <end position="30"/>
    </location>
</feature>
<evidence type="ECO:0000313" key="3">
    <source>
        <dbReference type="Proteomes" id="UP000823618"/>
    </source>
</evidence>
<reference evidence="2" key="1">
    <citation type="submission" date="2020-10" db="EMBL/GenBank/DDBJ databases">
        <authorList>
            <person name="Gilroy R."/>
        </authorList>
    </citation>
    <scope>NUCLEOTIDE SEQUENCE</scope>
    <source>
        <strain evidence="2">E3-2379</strain>
    </source>
</reference>
<dbReference type="EMBL" id="JADIML010000147">
    <property type="protein sequence ID" value="MBO8463330.1"/>
    <property type="molecule type" value="Genomic_DNA"/>
</dbReference>